<reference evidence="2" key="1">
    <citation type="submission" date="2020-05" db="EMBL/GenBank/DDBJ databases">
        <title>Mycena genomes resolve the evolution of fungal bioluminescence.</title>
        <authorList>
            <person name="Tsai I.J."/>
        </authorList>
    </citation>
    <scope>NUCLEOTIDE SEQUENCE</scope>
    <source>
        <strain evidence="2">160909Yilan</strain>
    </source>
</reference>
<protein>
    <submittedName>
        <fullName evidence="2">Uncharacterized protein</fullName>
    </submittedName>
</protein>
<organism evidence="2 3">
    <name type="scientific">Mycena sanguinolenta</name>
    <dbReference type="NCBI Taxonomy" id="230812"/>
    <lineage>
        <taxon>Eukaryota</taxon>
        <taxon>Fungi</taxon>
        <taxon>Dikarya</taxon>
        <taxon>Basidiomycota</taxon>
        <taxon>Agaricomycotina</taxon>
        <taxon>Agaricomycetes</taxon>
        <taxon>Agaricomycetidae</taxon>
        <taxon>Agaricales</taxon>
        <taxon>Marasmiineae</taxon>
        <taxon>Mycenaceae</taxon>
        <taxon>Mycena</taxon>
    </lineage>
</organism>
<dbReference type="EMBL" id="JACAZH010000011">
    <property type="protein sequence ID" value="KAF7354720.1"/>
    <property type="molecule type" value="Genomic_DNA"/>
</dbReference>
<proteinExistence type="predicted"/>
<feature type="region of interest" description="Disordered" evidence="1">
    <location>
        <begin position="281"/>
        <end position="310"/>
    </location>
</feature>
<feature type="compositionally biased region" description="Basic and acidic residues" evidence="1">
    <location>
        <begin position="295"/>
        <end position="304"/>
    </location>
</feature>
<dbReference type="AlphaFoldDB" id="A0A8H6Y5R0"/>
<sequence length="310" mass="34566">MSDYVQFRHELSQNELYLGQRDIDIVQKVEWKKDKHGAFIASKQAVAEYEAALAAYAAQSEASKGIEANGVEMMKQPRLKPAEFTLVAKISPSRCYLKPDGWKGPIEFTKTLADMKLECRLIAPGEAPFDQEFVLALENIRKLLDAGGTKGYKKQGIFDPQCNLNIKVRHVVFKHKNKNEGEKHEDNAFKLSDWPVNPHSPTALAAHKEMVAKDSHRVHPLPTYNVDGDLIAPADYSKLLPGAVVRAEISITHWVIANDNRDAYVAEIECFRLIVPASAQAQAQTGPSSIRKKKVLAEKDDGPSPKKVRT</sequence>
<dbReference type="OrthoDB" id="2843772at2759"/>
<gene>
    <name evidence="2" type="ORF">MSAN_01386000</name>
</gene>
<evidence type="ECO:0000256" key="1">
    <source>
        <dbReference type="SAM" id="MobiDB-lite"/>
    </source>
</evidence>
<evidence type="ECO:0000313" key="2">
    <source>
        <dbReference type="EMBL" id="KAF7354720.1"/>
    </source>
</evidence>
<evidence type="ECO:0000313" key="3">
    <source>
        <dbReference type="Proteomes" id="UP000623467"/>
    </source>
</evidence>
<comment type="caution">
    <text evidence="2">The sequence shown here is derived from an EMBL/GenBank/DDBJ whole genome shotgun (WGS) entry which is preliminary data.</text>
</comment>
<name>A0A8H6Y5R0_9AGAR</name>
<accession>A0A8H6Y5R0</accession>
<keyword evidence="3" id="KW-1185">Reference proteome</keyword>
<dbReference type="Proteomes" id="UP000623467">
    <property type="component" value="Unassembled WGS sequence"/>
</dbReference>